<evidence type="ECO:0000256" key="3">
    <source>
        <dbReference type="ARBA" id="ARBA00023002"/>
    </source>
</evidence>
<feature type="domain" description="Enoyl reductase (ER)" evidence="5">
    <location>
        <begin position="660"/>
        <end position="986"/>
    </location>
</feature>
<dbReference type="SUPFAM" id="SSF50129">
    <property type="entry name" value="GroES-like"/>
    <property type="match status" value="1"/>
</dbReference>
<dbReference type="SUPFAM" id="SSF53474">
    <property type="entry name" value="alpha/beta-Hydrolases"/>
    <property type="match status" value="1"/>
</dbReference>
<evidence type="ECO:0000313" key="6">
    <source>
        <dbReference type="EMBL" id="TKA73459.1"/>
    </source>
</evidence>
<feature type="compositionally biased region" description="Basic and acidic residues" evidence="4">
    <location>
        <begin position="105"/>
        <end position="129"/>
    </location>
</feature>
<comment type="caution">
    <text evidence="6">The sequence shown here is derived from an EMBL/GenBank/DDBJ whole genome shotgun (WGS) entry which is preliminary data.</text>
</comment>
<proteinExistence type="inferred from homology"/>
<feature type="compositionally biased region" description="Low complexity" evidence="4">
    <location>
        <begin position="1"/>
        <end position="14"/>
    </location>
</feature>
<evidence type="ECO:0000256" key="2">
    <source>
        <dbReference type="ARBA" id="ARBA00011245"/>
    </source>
</evidence>
<evidence type="ECO:0000259" key="5">
    <source>
        <dbReference type="SMART" id="SM00829"/>
    </source>
</evidence>
<dbReference type="Pfam" id="PF08240">
    <property type="entry name" value="ADH_N"/>
    <property type="match status" value="1"/>
</dbReference>
<keyword evidence="3" id="KW-0560">Oxidoreductase</keyword>
<dbReference type="Pfam" id="PF00107">
    <property type="entry name" value="ADH_zinc_N"/>
    <property type="match status" value="1"/>
</dbReference>
<comment type="subunit">
    <text evidence="2">Monomer.</text>
</comment>
<dbReference type="OrthoDB" id="408373at2759"/>
<comment type="similarity">
    <text evidence="1">Belongs to the zinc-containing alcohol dehydrogenase family.</text>
</comment>
<dbReference type="InterPro" id="IPR029058">
    <property type="entry name" value="AB_hydrolase_fold"/>
</dbReference>
<dbReference type="AlphaFoldDB" id="A0A4V5NIF2"/>
<feature type="region of interest" description="Disordered" evidence="4">
    <location>
        <begin position="209"/>
        <end position="271"/>
    </location>
</feature>
<dbReference type="InterPro" id="IPR013154">
    <property type="entry name" value="ADH-like_N"/>
</dbReference>
<sequence>MAKAPVLSSVVVVPEPERTELPTSPQLATKRRQSSASPDRNVKRPRRSVDDGHVSVRDSQIEKPTDRRGDRRKSGQAEERKRGQRLFGALLGTLSQSSSSTAQKRRTDIEKKQQAKLKSQAEEQEAGKRKKLEELMTVRRREQKKYDEQSMRIRHSNMLAMANFLLTNTVPKLYYKPWEMLPEDEARIKAQIEEAEATVDRELGDFERARDAGRRPSDTNMADGEPRAAAAPVVEGTLISSKAGDTVGSELPDVPDASASDTNSTAPPPDNVIRLNIARMAVDKIEIDDARVSHNYANLNGRRYHYLLALPKNGEFKATIFLIHGWPDISFGWRYQIPLLLELGLRVVCPDLMGFGRTDAPKVPPASIHLYGFKRAADDIAELARQLEAPRIILGGHDWGGMVVYRTAQWHPTLVTHVFSVCTPYMGRSDTYVSTEDLVRGPLPQFGYQLQLAGPTVEAKITTREQIKMFLSGMYGGKGPNKEVAFSPEQGVLFENLEKLGMTPLLSEKELNYYADEYARNGMHGNLNWYRNRKANYDDELELKATTIEVPTLFILATRDSVLTPAMSKGMERSIPKLTRREVAATPWALWQAPEEVNMHVKEWIETVYTTVNHERVTYKELLRNGFSPFHSNTTNRTYNTPKVRTKAIMSNKAAWITEKQAKPLKVGDAPYPKAEKDQVVIKNAAAAVNPVDWKIQDSGFYVEKYPNVLGTDVAGTVVELVRLLRMSTEGVLHGHCIGLATGNPKDGGFQLYSVVPEITVSPLPDSLTFEQGAVLPLAISTAAAGLYQKGFLELPYPTKDAKPSGKTVLIWGGSSSVGSTAIQLAAASGVTVVTTASARNHDYVQSLGAKHIFDQTSPSVVDDIVAALKGSDFAGAYDAISHPDTVKACAEVVHKLGGGKVATVLPPPESGLPDDVKAVGLFAITIALQHPEVGDAVWRKYVPEALKDGRLQAKPDPLVIKGGLEKVQEGLDRQKAGVSAAKVVVDLQ</sequence>
<evidence type="ECO:0000256" key="1">
    <source>
        <dbReference type="ARBA" id="ARBA00008072"/>
    </source>
</evidence>
<dbReference type="EMBL" id="NAJN01000431">
    <property type="protein sequence ID" value="TKA73459.1"/>
    <property type="molecule type" value="Genomic_DNA"/>
</dbReference>
<dbReference type="STRING" id="331657.A0A4V5NIF2"/>
<dbReference type="Pfam" id="PF04696">
    <property type="entry name" value="Pinin_SDK_memA"/>
    <property type="match status" value="1"/>
</dbReference>
<dbReference type="InterPro" id="IPR013149">
    <property type="entry name" value="ADH-like_C"/>
</dbReference>
<dbReference type="InterPro" id="IPR000639">
    <property type="entry name" value="Epox_hydrolase-like"/>
</dbReference>
<dbReference type="SMART" id="SM00829">
    <property type="entry name" value="PKS_ER"/>
    <property type="match status" value="1"/>
</dbReference>
<feature type="region of interest" description="Disordered" evidence="4">
    <location>
        <begin position="1"/>
        <end position="129"/>
    </location>
</feature>
<dbReference type="Gene3D" id="3.40.50.1820">
    <property type="entry name" value="alpha/beta hydrolase"/>
    <property type="match status" value="1"/>
</dbReference>
<dbReference type="PANTHER" id="PTHR45348">
    <property type="entry name" value="HYPOTHETICAL OXIDOREDUCTASE (EUROFUNG)"/>
    <property type="match status" value="1"/>
</dbReference>
<keyword evidence="7" id="KW-1185">Reference proteome</keyword>
<accession>A0A4V5NIF2</accession>
<dbReference type="InterPro" id="IPR036291">
    <property type="entry name" value="NAD(P)-bd_dom_sf"/>
</dbReference>
<evidence type="ECO:0000313" key="7">
    <source>
        <dbReference type="Proteomes" id="UP000308768"/>
    </source>
</evidence>
<dbReference type="Pfam" id="PF00561">
    <property type="entry name" value="Abhydrolase_1"/>
    <property type="match status" value="1"/>
</dbReference>
<dbReference type="GO" id="GO:0016651">
    <property type="term" value="F:oxidoreductase activity, acting on NAD(P)H"/>
    <property type="evidence" value="ECO:0007669"/>
    <property type="project" value="InterPro"/>
</dbReference>
<protein>
    <recommendedName>
        <fullName evidence="5">Enoyl reductase (ER) domain-containing protein</fullName>
    </recommendedName>
</protein>
<gene>
    <name evidence="6" type="ORF">B0A49_02362</name>
</gene>
<dbReference type="PRINTS" id="PR00412">
    <property type="entry name" value="EPOXHYDRLASE"/>
</dbReference>
<feature type="compositionally biased region" description="Low complexity" evidence="4">
    <location>
        <begin position="88"/>
        <end position="102"/>
    </location>
</feature>
<dbReference type="Proteomes" id="UP000308768">
    <property type="component" value="Unassembled WGS sequence"/>
</dbReference>
<dbReference type="PANTHER" id="PTHR45348:SF2">
    <property type="entry name" value="ZINC-TYPE ALCOHOL DEHYDROGENASE-LIKE PROTEIN C2E1P3.01"/>
    <property type="match status" value="1"/>
</dbReference>
<dbReference type="SUPFAM" id="SSF51735">
    <property type="entry name" value="NAD(P)-binding Rossmann-fold domains"/>
    <property type="match status" value="1"/>
</dbReference>
<dbReference type="InterPro" id="IPR020843">
    <property type="entry name" value="ER"/>
</dbReference>
<dbReference type="InterPro" id="IPR047122">
    <property type="entry name" value="Trans-enoyl_RdTase-like"/>
</dbReference>
<feature type="compositionally biased region" description="Basic and acidic residues" evidence="4">
    <location>
        <begin position="47"/>
        <end position="81"/>
    </location>
</feature>
<dbReference type="Gene3D" id="3.90.180.10">
    <property type="entry name" value="Medium-chain alcohol dehydrogenases, catalytic domain"/>
    <property type="match status" value="1"/>
</dbReference>
<dbReference type="InterPro" id="IPR011032">
    <property type="entry name" value="GroES-like_sf"/>
</dbReference>
<dbReference type="InterPro" id="IPR000073">
    <property type="entry name" value="AB_hydrolase_1"/>
</dbReference>
<name>A0A4V5NIF2_9PEZI</name>
<dbReference type="CDD" id="cd08249">
    <property type="entry name" value="enoyl_reductase_like"/>
    <property type="match status" value="1"/>
</dbReference>
<evidence type="ECO:0000256" key="4">
    <source>
        <dbReference type="SAM" id="MobiDB-lite"/>
    </source>
</evidence>
<organism evidence="6 7">
    <name type="scientific">Cryomyces minteri</name>
    <dbReference type="NCBI Taxonomy" id="331657"/>
    <lineage>
        <taxon>Eukaryota</taxon>
        <taxon>Fungi</taxon>
        <taxon>Dikarya</taxon>
        <taxon>Ascomycota</taxon>
        <taxon>Pezizomycotina</taxon>
        <taxon>Dothideomycetes</taxon>
        <taxon>Dothideomycetes incertae sedis</taxon>
        <taxon>Cryomyces</taxon>
    </lineage>
</organism>
<dbReference type="InterPro" id="IPR006786">
    <property type="entry name" value="Pinin_SDK_MemA"/>
</dbReference>
<dbReference type="Gene3D" id="3.40.50.720">
    <property type="entry name" value="NAD(P)-binding Rossmann-like Domain"/>
    <property type="match status" value="1"/>
</dbReference>
<reference evidence="6 7" key="1">
    <citation type="submission" date="2017-03" db="EMBL/GenBank/DDBJ databases">
        <title>Genomes of endolithic fungi from Antarctica.</title>
        <authorList>
            <person name="Coleine C."/>
            <person name="Masonjones S."/>
            <person name="Stajich J.E."/>
        </authorList>
    </citation>
    <scope>NUCLEOTIDE SEQUENCE [LARGE SCALE GENOMIC DNA]</scope>
    <source>
        <strain evidence="6 7">CCFEE 5187</strain>
    </source>
</reference>